<dbReference type="CDD" id="cd04301">
    <property type="entry name" value="NAT_SF"/>
    <property type="match status" value="1"/>
</dbReference>
<evidence type="ECO:0000313" key="2">
    <source>
        <dbReference type="EMBL" id="OAE23399.1"/>
    </source>
</evidence>
<protein>
    <recommendedName>
        <fullName evidence="1">N-acetyltransferase domain-containing protein</fullName>
    </recommendedName>
</protein>
<sequence length="205" mass="23066">MSYSCIEVECNKHPLFEHCKRIRLEVFVGEQGVDADAELDDIDDYAQHFLITWRGDEGGKAVPVATMRIFHYEVPEQPEKLILKVGRIAVSQSFRAQGIGRRLMDAAEQYAKSQGRKDKKSGAFLFMHSQSDKQGFYKKCGYCVVRSAAQLDGLIDARTLREPDEAELKSLEFLEDGILHVKMAKREELSTDSGQSELGVPGCSF</sequence>
<evidence type="ECO:0000259" key="1">
    <source>
        <dbReference type="PROSITE" id="PS51186"/>
    </source>
</evidence>
<feature type="domain" description="N-acetyltransferase" evidence="1">
    <location>
        <begin position="6"/>
        <end position="161"/>
    </location>
</feature>
<reference evidence="2" key="1">
    <citation type="submission" date="2016-03" db="EMBL/GenBank/DDBJ databases">
        <title>Mechanisms controlling the formation of the plant cell surface in tip-growing cells are functionally conserved among land plants.</title>
        <authorList>
            <person name="Honkanen S."/>
            <person name="Jones V.A."/>
            <person name="Morieri G."/>
            <person name="Champion C."/>
            <person name="Hetherington A.J."/>
            <person name="Kelly S."/>
            <person name="Saint-Marcoux D."/>
            <person name="Proust H."/>
            <person name="Prescott H."/>
            <person name="Dolan L."/>
        </authorList>
    </citation>
    <scope>NUCLEOTIDE SEQUENCE [LARGE SCALE GENOMIC DNA]</scope>
    <source>
        <tissue evidence="2">Whole gametophyte</tissue>
    </source>
</reference>
<dbReference type="AlphaFoldDB" id="A0A176VR97"/>
<evidence type="ECO:0000313" key="3">
    <source>
        <dbReference type="Proteomes" id="UP000077202"/>
    </source>
</evidence>
<gene>
    <name evidence="2" type="ORF">AXG93_1660s1580</name>
</gene>
<dbReference type="Pfam" id="PF13508">
    <property type="entry name" value="Acetyltransf_7"/>
    <property type="match status" value="1"/>
</dbReference>
<dbReference type="InterPro" id="IPR039143">
    <property type="entry name" value="GNPNAT1-like"/>
</dbReference>
<dbReference type="Gene3D" id="3.40.630.30">
    <property type="match status" value="1"/>
</dbReference>
<dbReference type="GO" id="GO:0008080">
    <property type="term" value="F:N-acetyltransferase activity"/>
    <property type="evidence" value="ECO:0007669"/>
    <property type="project" value="TreeGrafter"/>
</dbReference>
<comment type="caution">
    <text evidence="2">The sequence shown here is derived from an EMBL/GenBank/DDBJ whole genome shotgun (WGS) entry which is preliminary data.</text>
</comment>
<organism evidence="2 3">
    <name type="scientific">Marchantia polymorpha subsp. ruderalis</name>
    <dbReference type="NCBI Taxonomy" id="1480154"/>
    <lineage>
        <taxon>Eukaryota</taxon>
        <taxon>Viridiplantae</taxon>
        <taxon>Streptophyta</taxon>
        <taxon>Embryophyta</taxon>
        <taxon>Marchantiophyta</taxon>
        <taxon>Marchantiopsida</taxon>
        <taxon>Marchantiidae</taxon>
        <taxon>Marchantiales</taxon>
        <taxon>Marchantiaceae</taxon>
        <taxon>Marchantia</taxon>
    </lineage>
</organism>
<keyword evidence="3" id="KW-1185">Reference proteome</keyword>
<dbReference type="GO" id="GO:0006048">
    <property type="term" value="P:UDP-N-acetylglucosamine biosynthetic process"/>
    <property type="evidence" value="ECO:0007669"/>
    <property type="project" value="UniProtKB-UniPathway"/>
</dbReference>
<dbReference type="Proteomes" id="UP000077202">
    <property type="component" value="Unassembled WGS sequence"/>
</dbReference>
<name>A0A176VR97_MARPO</name>
<dbReference type="UniPathway" id="UPA00113">
    <property type="reaction ID" value="UER00529"/>
</dbReference>
<accession>A0A176VR97</accession>
<dbReference type="SUPFAM" id="SSF55729">
    <property type="entry name" value="Acyl-CoA N-acyltransferases (Nat)"/>
    <property type="match status" value="1"/>
</dbReference>
<dbReference type="PANTHER" id="PTHR13355">
    <property type="entry name" value="GLUCOSAMINE 6-PHOSPHATE N-ACETYLTRANSFERASE"/>
    <property type="match status" value="1"/>
</dbReference>
<dbReference type="PROSITE" id="PS51186">
    <property type="entry name" value="GNAT"/>
    <property type="match status" value="1"/>
</dbReference>
<proteinExistence type="predicted"/>
<dbReference type="EMBL" id="LVLJ01002842">
    <property type="protein sequence ID" value="OAE23399.1"/>
    <property type="molecule type" value="Genomic_DNA"/>
</dbReference>
<dbReference type="InterPro" id="IPR016181">
    <property type="entry name" value="Acyl_CoA_acyltransferase"/>
</dbReference>
<dbReference type="InterPro" id="IPR000182">
    <property type="entry name" value="GNAT_dom"/>
</dbReference>